<sequence>MTNNKMTKSNMPATVSNALTESQRRGLFQNTTDSASATIGVDERGERAQLTEGRASMWPQLSLSGRAQTQRESLAAILDEALALLDEELFDDDDAGGESVGSSQ</sequence>
<organism evidence="1 2">
    <name type="scientific">Seminavis robusta</name>
    <dbReference type="NCBI Taxonomy" id="568900"/>
    <lineage>
        <taxon>Eukaryota</taxon>
        <taxon>Sar</taxon>
        <taxon>Stramenopiles</taxon>
        <taxon>Ochrophyta</taxon>
        <taxon>Bacillariophyta</taxon>
        <taxon>Bacillariophyceae</taxon>
        <taxon>Bacillariophycidae</taxon>
        <taxon>Naviculales</taxon>
        <taxon>Naviculaceae</taxon>
        <taxon>Seminavis</taxon>
    </lineage>
</organism>
<protein>
    <submittedName>
        <fullName evidence="1">Uncharacterized protein</fullName>
    </submittedName>
</protein>
<accession>A0A9N8EBY1</accession>
<name>A0A9N8EBY1_9STRA</name>
<keyword evidence="2" id="KW-1185">Reference proteome</keyword>
<reference evidence="1" key="1">
    <citation type="submission" date="2020-06" db="EMBL/GenBank/DDBJ databases">
        <authorList>
            <consortium name="Plant Systems Biology data submission"/>
        </authorList>
    </citation>
    <scope>NUCLEOTIDE SEQUENCE</scope>
    <source>
        <strain evidence="1">D6</strain>
    </source>
</reference>
<dbReference type="AlphaFoldDB" id="A0A9N8EBY1"/>
<comment type="caution">
    <text evidence="1">The sequence shown here is derived from an EMBL/GenBank/DDBJ whole genome shotgun (WGS) entry which is preliminary data.</text>
</comment>
<gene>
    <name evidence="1" type="ORF">SEMRO_783_G201940.1</name>
</gene>
<evidence type="ECO:0000313" key="2">
    <source>
        <dbReference type="Proteomes" id="UP001153069"/>
    </source>
</evidence>
<dbReference type="EMBL" id="CAICTM010000782">
    <property type="protein sequence ID" value="CAB9516451.1"/>
    <property type="molecule type" value="Genomic_DNA"/>
</dbReference>
<dbReference type="Proteomes" id="UP001153069">
    <property type="component" value="Unassembled WGS sequence"/>
</dbReference>
<evidence type="ECO:0000313" key="1">
    <source>
        <dbReference type="EMBL" id="CAB9516451.1"/>
    </source>
</evidence>
<proteinExistence type="predicted"/>